<dbReference type="OrthoDB" id="6105938at2759"/>
<organism evidence="6 7">
    <name type="scientific">Heliocybe sulcata</name>
    <dbReference type="NCBI Taxonomy" id="5364"/>
    <lineage>
        <taxon>Eukaryota</taxon>
        <taxon>Fungi</taxon>
        <taxon>Dikarya</taxon>
        <taxon>Basidiomycota</taxon>
        <taxon>Agaricomycotina</taxon>
        <taxon>Agaricomycetes</taxon>
        <taxon>Gloeophyllales</taxon>
        <taxon>Gloeophyllaceae</taxon>
        <taxon>Heliocybe</taxon>
    </lineage>
</organism>
<evidence type="ECO:0000313" key="7">
    <source>
        <dbReference type="Proteomes" id="UP000305948"/>
    </source>
</evidence>
<dbReference type="GO" id="GO:0008270">
    <property type="term" value="F:zinc ion binding"/>
    <property type="evidence" value="ECO:0007669"/>
    <property type="project" value="UniProtKB-KW"/>
</dbReference>
<reference evidence="6 7" key="1">
    <citation type="journal article" date="2019" name="Nat. Ecol. Evol.">
        <title>Megaphylogeny resolves global patterns of mushroom evolution.</title>
        <authorList>
            <person name="Varga T."/>
            <person name="Krizsan K."/>
            <person name="Foldi C."/>
            <person name="Dima B."/>
            <person name="Sanchez-Garcia M."/>
            <person name="Sanchez-Ramirez S."/>
            <person name="Szollosi G.J."/>
            <person name="Szarkandi J.G."/>
            <person name="Papp V."/>
            <person name="Albert L."/>
            <person name="Andreopoulos W."/>
            <person name="Angelini C."/>
            <person name="Antonin V."/>
            <person name="Barry K.W."/>
            <person name="Bougher N.L."/>
            <person name="Buchanan P."/>
            <person name="Buyck B."/>
            <person name="Bense V."/>
            <person name="Catcheside P."/>
            <person name="Chovatia M."/>
            <person name="Cooper J."/>
            <person name="Damon W."/>
            <person name="Desjardin D."/>
            <person name="Finy P."/>
            <person name="Geml J."/>
            <person name="Haridas S."/>
            <person name="Hughes K."/>
            <person name="Justo A."/>
            <person name="Karasinski D."/>
            <person name="Kautmanova I."/>
            <person name="Kiss B."/>
            <person name="Kocsube S."/>
            <person name="Kotiranta H."/>
            <person name="LaButti K.M."/>
            <person name="Lechner B.E."/>
            <person name="Liimatainen K."/>
            <person name="Lipzen A."/>
            <person name="Lukacs Z."/>
            <person name="Mihaltcheva S."/>
            <person name="Morgado L.N."/>
            <person name="Niskanen T."/>
            <person name="Noordeloos M.E."/>
            <person name="Ohm R.A."/>
            <person name="Ortiz-Santana B."/>
            <person name="Ovrebo C."/>
            <person name="Racz N."/>
            <person name="Riley R."/>
            <person name="Savchenko A."/>
            <person name="Shiryaev A."/>
            <person name="Soop K."/>
            <person name="Spirin V."/>
            <person name="Szebenyi C."/>
            <person name="Tomsovsky M."/>
            <person name="Tulloss R.E."/>
            <person name="Uehling J."/>
            <person name="Grigoriev I.V."/>
            <person name="Vagvolgyi C."/>
            <person name="Papp T."/>
            <person name="Martin F.M."/>
            <person name="Miettinen O."/>
            <person name="Hibbett D.S."/>
            <person name="Nagy L.G."/>
        </authorList>
    </citation>
    <scope>NUCLEOTIDE SEQUENCE [LARGE SCALE GENOMIC DNA]</scope>
    <source>
        <strain evidence="6 7">OMC1185</strain>
    </source>
</reference>
<proteinExistence type="predicted"/>
<dbReference type="Gene3D" id="3.30.40.10">
    <property type="entry name" value="Zinc/RING finger domain, C3HC4 (zinc finger)"/>
    <property type="match status" value="1"/>
</dbReference>
<dbReference type="PROSITE" id="PS50089">
    <property type="entry name" value="ZF_RING_2"/>
    <property type="match status" value="1"/>
</dbReference>
<dbReference type="InterPro" id="IPR017907">
    <property type="entry name" value="Znf_RING_CS"/>
</dbReference>
<dbReference type="Proteomes" id="UP000305948">
    <property type="component" value="Unassembled WGS sequence"/>
</dbReference>
<dbReference type="SUPFAM" id="SSF57850">
    <property type="entry name" value="RING/U-box"/>
    <property type="match status" value="1"/>
</dbReference>
<dbReference type="GO" id="GO:0061630">
    <property type="term" value="F:ubiquitin protein ligase activity"/>
    <property type="evidence" value="ECO:0007669"/>
    <property type="project" value="TreeGrafter"/>
</dbReference>
<keyword evidence="1" id="KW-0479">Metal-binding</keyword>
<evidence type="ECO:0000313" key="6">
    <source>
        <dbReference type="EMBL" id="TFK50339.1"/>
    </source>
</evidence>
<evidence type="ECO:0000256" key="1">
    <source>
        <dbReference type="ARBA" id="ARBA00022723"/>
    </source>
</evidence>
<dbReference type="STRING" id="5364.A0A5C3MXT3"/>
<accession>A0A5C3MXT3</accession>
<name>A0A5C3MXT3_9AGAM</name>
<sequence>MLIVHPLSRCDVCLDEYSFATTQNTPHVIPCGHVFCKPCLGRLSQLMCPLCRKSFRLGEIARLVIDRVPPDESGIIPGTPRARFSQTEMEEIELLQRLALASGEDTPEAELSEVIEEADSWLEGREPSSVGE</sequence>
<keyword evidence="7" id="KW-1185">Reference proteome</keyword>
<feature type="domain" description="RING-type" evidence="5">
    <location>
        <begin position="10"/>
        <end position="52"/>
    </location>
</feature>
<dbReference type="PROSITE" id="PS00518">
    <property type="entry name" value="ZF_RING_1"/>
    <property type="match status" value="1"/>
</dbReference>
<dbReference type="InterPro" id="IPR001841">
    <property type="entry name" value="Znf_RING"/>
</dbReference>
<dbReference type="PANTHER" id="PTHR22791">
    <property type="entry name" value="RING-TYPE DOMAIN-CONTAINING PROTEIN"/>
    <property type="match status" value="1"/>
</dbReference>
<dbReference type="GO" id="GO:0016567">
    <property type="term" value="P:protein ubiquitination"/>
    <property type="evidence" value="ECO:0007669"/>
    <property type="project" value="TreeGrafter"/>
</dbReference>
<keyword evidence="2 4" id="KW-0863">Zinc-finger</keyword>
<dbReference type="InterPro" id="IPR013083">
    <property type="entry name" value="Znf_RING/FYVE/PHD"/>
</dbReference>
<dbReference type="PANTHER" id="PTHR22791:SF6">
    <property type="entry name" value="RING-TYPE DOMAIN-CONTAINING PROTEIN"/>
    <property type="match status" value="1"/>
</dbReference>
<evidence type="ECO:0000256" key="2">
    <source>
        <dbReference type="ARBA" id="ARBA00022771"/>
    </source>
</evidence>
<evidence type="ECO:0000256" key="3">
    <source>
        <dbReference type="ARBA" id="ARBA00022833"/>
    </source>
</evidence>
<evidence type="ECO:0000256" key="4">
    <source>
        <dbReference type="PROSITE-ProRule" id="PRU00175"/>
    </source>
</evidence>
<evidence type="ECO:0000259" key="5">
    <source>
        <dbReference type="PROSITE" id="PS50089"/>
    </source>
</evidence>
<protein>
    <recommendedName>
        <fullName evidence="5">RING-type domain-containing protein</fullName>
    </recommendedName>
</protein>
<dbReference type="InterPro" id="IPR051435">
    <property type="entry name" value="RING_finger_E3_ubiq-ligases"/>
</dbReference>
<dbReference type="EMBL" id="ML213513">
    <property type="protein sequence ID" value="TFK50339.1"/>
    <property type="molecule type" value="Genomic_DNA"/>
</dbReference>
<keyword evidence="3" id="KW-0862">Zinc</keyword>
<dbReference type="AlphaFoldDB" id="A0A5C3MXT3"/>
<dbReference type="SMART" id="SM00184">
    <property type="entry name" value="RING"/>
    <property type="match status" value="1"/>
</dbReference>
<gene>
    <name evidence="6" type="ORF">OE88DRAFT_1631317</name>
</gene>
<dbReference type="Pfam" id="PF14634">
    <property type="entry name" value="zf-RING_5"/>
    <property type="match status" value="1"/>
</dbReference>